<dbReference type="OrthoDB" id="6625896at2759"/>
<reference evidence="1" key="1">
    <citation type="journal article" date="2021" name="Mol. Ecol. Resour.">
        <title>Apolygus lucorum genome provides insights into omnivorousness and mesophyll feeding.</title>
        <authorList>
            <person name="Liu Y."/>
            <person name="Liu H."/>
            <person name="Wang H."/>
            <person name="Huang T."/>
            <person name="Liu B."/>
            <person name="Yang B."/>
            <person name="Yin L."/>
            <person name="Li B."/>
            <person name="Zhang Y."/>
            <person name="Zhang S."/>
            <person name="Jiang F."/>
            <person name="Zhang X."/>
            <person name="Ren Y."/>
            <person name="Wang B."/>
            <person name="Wang S."/>
            <person name="Lu Y."/>
            <person name="Wu K."/>
            <person name="Fan W."/>
            <person name="Wang G."/>
        </authorList>
    </citation>
    <scope>NUCLEOTIDE SEQUENCE</scope>
    <source>
        <strain evidence="1">12Hb</strain>
    </source>
</reference>
<dbReference type="EMBL" id="WIXP02000016">
    <property type="protein sequence ID" value="KAF6198710.1"/>
    <property type="molecule type" value="Genomic_DNA"/>
</dbReference>
<accession>A0A8S9WP39</accession>
<sequence>MLPKQRRFGVGKKHGMSEMGTLYLITEDGKELEVNLCTDSEALYKRLREAVHATSESALKLRHPDSKKALHISPRIPPNTPDCRYIISVYPPNGMLVDEVNMDLVTLENRLVP</sequence>
<dbReference type="Proteomes" id="UP000466442">
    <property type="component" value="Linkage Group LG16"/>
</dbReference>
<evidence type="ECO:0000313" key="1">
    <source>
        <dbReference type="EMBL" id="KAF6198710.1"/>
    </source>
</evidence>
<evidence type="ECO:0000313" key="2">
    <source>
        <dbReference type="Proteomes" id="UP000466442"/>
    </source>
</evidence>
<name>A0A8S9WP39_APOLU</name>
<comment type="caution">
    <text evidence="1">The sequence shown here is derived from an EMBL/GenBank/DDBJ whole genome shotgun (WGS) entry which is preliminary data.</text>
</comment>
<proteinExistence type="predicted"/>
<dbReference type="AlphaFoldDB" id="A0A8S9WP39"/>
<gene>
    <name evidence="1" type="ORF">GE061_008462</name>
</gene>
<organism evidence="1 2">
    <name type="scientific">Apolygus lucorum</name>
    <name type="common">Small green plant bug</name>
    <name type="synonym">Lygocoris lucorum</name>
    <dbReference type="NCBI Taxonomy" id="248454"/>
    <lineage>
        <taxon>Eukaryota</taxon>
        <taxon>Metazoa</taxon>
        <taxon>Ecdysozoa</taxon>
        <taxon>Arthropoda</taxon>
        <taxon>Hexapoda</taxon>
        <taxon>Insecta</taxon>
        <taxon>Pterygota</taxon>
        <taxon>Neoptera</taxon>
        <taxon>Paraneoptera</taxon>
        <taxon>Hemiptera</taxon>
        <taxon>Heteroptera</taxon>
        <taxon>Panheteroptera</taxon>
        <taxon>Cimicomorpha</taxon>
        <taxon>Miridae</taxon>
        <taxon>Mirini</taxon>
        <taxon>Apolygus</taxon>
    </lineage>
</organism>
<protein>
    <submittedName>
        <fullName evidence="1">Uncharacterized protein</fullName>
    </submittedName>
</protein>
<keyword evidence="2" id="KW-1185">Reference proteome</keyword>